<reference evidence="1" key="1">
    <citation type="submission" date="2019-08" db="EMBL/GenBank/DDBJ databases">
        <authorList>
            <person name="Kucharzyk K."/>
            <person name="Murdoch R.W."/>
            <person name="Higgins S."/>
            <person name="Loffler F."/>
        </authorList>
    </citation>
    <scope>NUCLEOTIDE SEQUENCE</scope>
</reference>
<dbReference type="EMBL" id="VSSQ01014505">
    <property type="protein sequence ID" value="MPM53798.1"/>
    <property type="molecule type" value="Genomic_DNA"/>
</dbReference>
<proteinExistence type="predicted"/>
<evidence type="ECO:0000313" key="1">
    <source>
        <dbReference type="EMBL" id="MPM53798.1"/>
    </source>
</evidence>
<comment type="caution">
    <text evidence="1">The sequence shown here is derived from an EMBL/GenBank/DDBJ whole genome shotgun (WGS) entry which is preliminary data.</text>
</comment>
<organism evidence="1">
    <name type="scientific">bioreactor metagenome</name>
    <dbReference type="NCBI Taxonomy" id="1076179"/>
    <lineage>
        <taxon>unclassified sequences</taxon>
        <taxon>metagenomes</taxon>
        <taxon>ecological metagenomes</taxon>
    </lineage>
</organism>
<accession>A0A645AM34</accession>
<name>A0A645AM34_9ZZZZ</name>
<gene>
    <name evidence="1" type="ORF">SDC9_100567</name>
</gene>
<sequence>MHPFPLIQGKTAIDQCFAAAAQAQKLPVKVQHAVRVTFRRFYVDCVVVRVDHQPRGSRCEACVPVCAPLHRHARVVPPFLQNRPPGRVCLSARGGKAIKIETLEIANVRNFAKRHIRHAQFLPLIEKRCPAQEVHRHTQHLCRANAQFLAFHAAEAGDGARLIMIRPKKAVPAGGKRALPVLDDRLEPREIPRNNLPFSALAAVDVHQVKRKHHVQLVLRGIDVGKPGCAAAKRRFADAHAVPPVKAGTAHLL</sequence>
<dbReference type="AlphaFoldDB" id="A0A645AM34"/>
<protein>
    <submittedName>
        <fullName evidence="1">Uncharacterized protein</fullName>
    </submittedName>
</protein>